<dbReference type="EC" id="2.5.1.n9" evidence="9 10"/>
<dbReference type="RefSeq" id="WP_190929324.1">
    <property type="nucleotide sequence ID" value="NZ_JACXJA010000021.1"/>
</dbReference>
<feature type="binding site" evidence="10">
    <location>
        <begin position="160"/>
        <end position="165"/>
    </location>
    <ligand>
        <name>sn-glycerol 1-phosphate</name>
        <dbReference type="ChEBI" id="CHEBI:57685"/>
    </ligand>
</feature>
<feature type="binding site" evidence="10">
    <location>
        <position position="190"/>
    </location>
    <ligand>
        <name>sn-glycerol 1-phosphate</name>
        <dbReference type="ChEBI" id="CHEBI:57685"/>
    </ligand>
</feature>
<evidence type="ECO:0000256" key="2">
    <source>
        <dbReference type="ARBA" id="ARBA00022679"/>
    </source>
</evidence>
<comment type="caution">
    <text evidence="11">The sequence shown here is derived from an EMBL/GenBank/DDBJ whole genome shotgun (WGS) entry which is preliminary data.</text>
</comment>
<name>A0A927H121_9BACL</name>
<dbReference type="Pfam" id="PF01884">
    <property type="entry name" value="PcrB"/>
    <property type="match status" value="1"/>
</dbReference>
<feature type="binding site" evidence="10">
    <location>
        <begin position="210"/>
        <end position="211"/>
    </location>
    <ligand>
        <name>sn-glycerol 1-phosphate</name>
        <dbReference type="ChEBI" id="CHEBI:57685"/>
    </ligand>
</feature>
<keyword evidence="6 10" id="KW-0594">Phospholipid biosynthesis</keyword>
<dbReference type="EMBL" id="JACXJA010000021">
    <property type="protein sequence ID" value="MBD2863702.1"/>
    <property type="molecule type" value="Genomic_DNA"/>
</dbReference>
<evidence type="ECO:0000256" key="1">
    <source>
        <dbReference type="ARBA" id="ARBA00022516"/>
    </source>
</evidence>
<evidence type="ECO:0000256" key="4">
    <source>
        <dbReference type="ARBA" id="ARBA00022842"/>
    </source>
</evidence>
<evidence type="ECO:0000313" key="12">
    <source>
        <dbReference type="Proteomes" id="UP000639396"/>
    </source>
</evidence>
<proteinExistence type="inferred from homology"/>
<feature type="binding site" evidence="10">
    <location>
        <position position="13"/>
    </location>
    <ligand>
        <name>sn-glycerol 1-phosphate</name>
        <dbReference type="ChEBI" id="CHEBI:57685"/>
    </ligand>
</feature>
<dbReference type="AlphaFoldDB" id="A0A927H121"/>
<accession>A0A927H121</accession>
<keyword evidence="1 10" id="KW-0444">Lipid biosynthesis</keyword>
<comment type="cofactor">
    <cofactor evidence="10">
        <name>Mg(2+)</name>
        <dbReference type="ChEBI" id="CHEBI:18420"/>
    </cofactor>
</comment>
<keyword evidence="12" id="KW-1185">Reference proteome</keyword>
<dbReference type="PANTHER" id="PTHR40029">
    <property type="match status" value="1"/>
</dbReference>
<dbReference type="Gene3D" id="3.20.20.390">
    <property type="entry name" value="FMN-linked oxidoreductases"/>
    <property type="match status" value="1"/>
</dbReference>
<dbReference type="NCBIfam" id="NF003199">
    <property type="entry name" value="PRK04169.1-3"/>
    <property type="match status" value="1"/>
</dbReference>
<comment type="function">
    <text evidence="10">Prenyltransferase that catalyzes in vivo the transfer of the heptaprenyl moiety of heptaprenyl pyrophosphate (HepPP; 35 carbon atoms) to the C3 hydroxyl of sn-glycerol-1-phosphate (G1P), producing heptaprenylglyceryl phosphate (HepGP). This reaction is an ether-bond-formation step in the biosynthesis of archaea-type G1P-based membrane lipids found in Bacillales.</text>
</comment>
<keyword evidence="3 10" id="KW-0479">Metal-binding</keyword>
<feature type="binding site" evidence="10">
    <location>
        <position position="41"/>
    </location>
    <ligand>
        <name>Mg(2+)</name>
        <dbReference type="ChEBI" id="CHEBI:18420"/>
    </ligand>
</feature>
<sequence>MNIDIGRWKHVFKLDPDRDISDSALERVCMSGTDAVMVGGTTGVTFDNTVDLLSRIRRFEVPCVLEISDHDAIVPGFDMYLIPVVLNAGNPDFVVGQHHRAVKEYGPMMQWDQIAAEGYVILNSGSSAARVTEARTELQADDVVAYARIAEKLFRFPVFYVEYSGMFGDMDLVKRAAAQLERTRLFYGGGIDGPDKARLASEAAHTIIVGNAVYENLDRALETVRATQE</sequence>
<keyword evidence="7 10" id="KW-1208">Phospholipid metabolism</keyword>
<dbReference type="GO" id="GO:0120536">
    <property type="term" value="F:heptaprenylglyceryl phosphate synthase activity"/>
    <property type="evidence" value="ECO:0007669"/>
    <property type="project" value="UniProtKB-ARBA"/>
</dbReference>
<dbReference type="InterPro" id="IPR039074">
    <property type="entry name" value="GGGP/HepGP_synthase_I"/>
</dbReference>
<evidence type="ECO:0000256" key="6">
    <source>
        <dbReference type="ARBA" id="ARBA00023209"/>
    </source>
</evidence>
<comment type="caution">
    <text evidence="10">Lacks conserved residue(s) required for the propagation of feature annotation.</text>
</comment>
<dbReference type="NCBIfam" id="TIGR01768">
    <property type="entry name" value="GGGP-family"/>
    <property type="match status" value="1"/>
</dbReference>
<keyword evidence="2 10" id="KW-0808">Transferase</keyword>
<evidence type="ECO:0000256" key="8">
    <source>
        <dbReference type="ARBA" id="ARBA00048318"/>
    </source>
</evidence>
<dbReference type="SUPFAM" id="SSF51395">
    <property type="entry name" value="FMN-linked oxidoreductases"/>
    <property type="match status" value="1"/>
</dbReference>
<dbReference type="GO" id="GO:0046474">
    <property type="term" value="P:glycerophospholipid biosynthetic process"/>
    <property type="evidence" value="ECO:0007669"/>
    <property type="project" value="UniProtKB-UniRule"/>
</dbReference>
<dbReference type="GO" id="GO:0000287">
    <property type="term" value="F:magnesium ion binding"/>
    <property type="evidence" value="ECO:0007669"/>
    <property type="project" value="UniProtKB-UniRule"/>
</dbReference>
<evidence type="ECO:0000313" key="11">
    <source>
        <dbReference type="EMBL" id="MBD2863702.1"/>
    </source>
</evidence>
<comment type="similarity">
    <text evidence="10">Belongs to the GGGP/HepGP synthase family. Group I subfamily.</text>
</comment>
<evidence type="ECO:0000256" key="10">
    <source>
        <dbReference type="HAMAP-Rule" id="MF_00112"/>
    </source>
</evidence>
<gene>
    <name evidence="10" type="primary">pcrB</name>
    <name evidence="11" type="ORF">IDH45_17045</name>
</gene>
<dbReference type="CDD" id="cd02812">
    <property type="entry name" value="PcrB_like"/>
    <property type="match status" value="1"/>
</dbReference>
<dbReference type="NCBIfam" id="NF003197">
    <property type="entry name" value="PRK04169.1-1"/>
    <property type="match status" value="1"/>
</dbReference>
<reference evidence="11" key="1">
    <citation type="submission" date="2020-09" db="EMBL/GenBank/DDBJ databases">
        <title>A novel bacterium of genus Paenibacillus, isolated from South China Sea.</title>
        <authorList>
            <person name="Huang H."/>
            <person name="Mo K."/>
            <person name="Hu Y."/>
        </authorList>
    </citation>
    <scope>NUCLEOTIDE SEQUENCE</scope>
    <source>
        <strain evidence="11">IB182363</strain>
    </source>
</reference>
<evidence type="ECO:0000256" key="9">
    <source>
        <dbReference type="ARBA" id="ARBA00066888"/>
    </source>
</evidence>
<dbReference type="InterPro" id="IPR038597">
    <property type="entry name" value="GGGP/HepGP_synthase_sf"/>
</dbReference>
<evidence type="ECO:0000256" key="7">
    <source>
        <dbReference type="ARBA" id="ARBA00023264"/>
    </source>
</evidence>
<evidence type="ECO:0000256" key="5">
    <source>
        <dbReference type="ARBA" id="ARBA00023098"/>
    </source>
</evidence>
<dbReference type="PANTHER" id="PTHR40029:SF2">
    <property type="entry name" value="HEPTAPRENYLGLYCERYL PHOSPHATE SYNTHASE"/>
    <property type="match status" value="1"/>
</dbReference>
<keyword evidence="4 10" id="KW-0460">Magnesium</keyword>
<dbReference type="Proteomes" id="UP000639396">
    <property type="component" value="Unassembled WGS sequence"/>
</dbReference>
<dbReference type="HAMAP" id="MF_00112">
    <property type="entry name" value="GGGP_HepGP_synthase"/>
    <property type="match status" value="1"/>
</dbReference>
<dbReference type="FunFam" id="3.20.20.390:FF:000001">
    <property type="entry name" value="Heptaprenylglyceryl phosphate synthase"/>
    <property type="match status" value="1"/>
</dbReference>
<keyword evidence="5 10" id="KW-0443">Lipid metabolism</keyword>
<protein>
    <recommendedName>
        <fullName evidence="9 10">Heptaprenylglyceryl phosphate synthase</fullName>
        <shortName evidence="10">HepGP synthase</shortName>
        <ecNumber evidence="9 10">2.5.1.n9</ecNumber>
    </recommendedName>
    <alternativeName>
        <fullName evidence="10">Glycerol-1-phosphate heptaprenyltransferase</fullName>
    </alternativeName>
</protein>
<organism evidence="11 12">
    <name type="scientific">Paenibacillus oceani</name>
    <dbReference type="NCBI Taxonomy" id="2772510"/>
    <lineage>
        <taxon>Bacteria</taxon>
        <taxon>Bacillati</taxon>
        <taxon>Bacillota</taxon>
        <taxon>Bacilli</taxon>
        <taxon>Bacillales</taxon>
        <taxon>Paenibacillaceae</taxon>
        <taxon>Paenibacillus</taxon>
    </lineage>
</organism>
<dbReference type="InterPro" id="IPR008205">
    <property type="entry name" value="GGGP_HepGP_synthase"/>
</dbReference>
<feature type="binding site" evidence="10">
    <location>
        <position position="15"/>
    </location>
    <ligand>
        <name>Mg(2+)</name>
        <dbReference type="ChEBI" id="CHEBI:18420"/>
    </ligand>
</feature>
<comment type="catalytic activity">
    <reaction evidence="8 10">
        <text>sn-glycerol 1-phosphate + all-trans-heptaprenyl diphosphate = 3-heptaprenyl-sn-glycero-1-phosphate + diphosphate</text>
        <dbReference type="Rhea" id="RHEA:33495"/>
        <dbReference type="ChEBI" id="CHEBI:33019"/>
        <dbReference type="ChEBI" id="CHEBI:57685"/>
        <dbReference type="ChEBI" id="CHEBI:58206"/>
        <dbReference type="ChEBI" id="CHEBI:64781"/>
        <dbReference type="EC" id="2.5.1.n9"/>
    </reaction>
</comment>
<comment type="pathway">
    <text evidence="10">Membrane lipid metabolism; glycerophospholipid metabolism.</text>
</comment>
<evidence type="ECO:0000256" key="3">
    <source>
        <dbReference type="ARBA" id="ARBA00022723"/>
    </source>
</evidence>
<comment type="subunit">
    <text evidence="10">Homodimer.</text>
</comment>